<gene>
    <name evidence="2" type="ORF">ACFOHJ_19935</name>
</gene>
<keyword evidence="1" id="KW-1133">Transmembrane helix</keyword>
<evidence type="ECO:0000313" key="2">
    <source>
        <dbReference type="EMBL" id="MFC3208496.1"/>
    </source>
</evidence>
<proteinExistence type="predicted"/>
<comment type="caution">
    <text evidence="2">The sequence shown here is derived from an EMBL/GenBank/DDBJ whole genome shotgun (WGS) entry which is preliminary data.</text>
</comment>
<dbReference type="Proteomes" id="UP001595583">
    <property type="component" value="Unassembled WGS sequence"/>
</dbReference>
<reference evidence="3" key="1">
    <citation type="journal article" date="2019" name="Int. J. Syst. Evol. Microbiol.">
        <title>The Global Catalogue of Microorganisms (GCM) 10K type strain sequencing project: providing services to taxonomists for standard genome sequencing and annotation.</title>
        <authorList>
            <consortium name="The Broad Institute Genomics Platform"/>
            <consortium name="The Broad Institute Genome Sequencing Center for Infectious Disease"/>
            <person name="Wu L."/>
            <person name="Ma J."/>
        </authorList>
    </citation>
    <scope>NUCLEOTIDE SEQUENCE [LARGE SCALE GENOMIC DNA]</scope>
    <source>
        <strain evidence="3">KCTC 52165</strain>
    </source>
</reference>
<accession>A0ABV7KHK3</accession>
<evidence type="ECO:0000313" key="3">
    <source>
        <dbReference type="Proteomes" id="UP001595583"/>
    </source>
</evidence>
<keyword evidence="1" id="KW-0472">Membrane</keyword>
<name>A0ABV7KHK3_9HYPH</name>
<protein>
    <submittedName>
        <fullName evidence="2">DUF3971 domain-containing protein</fullName>
    </submittedName>
</protein>
<evidence type="ECO:0000256" key="1">
    <source>
        <dbReference type="SAM" id="Phobius"/>
    </source>
</evidence>
<keyword evidence="1" id="KW-0812">Transmembrane</keyword>
<dbReference type="RefSeq" id="WP_378223872.1">
    <property type="nucleotide sequence ID" value="NZ_JBHRTK010000024.1"/>
</dbReference>
<feature type="transmembrane region" description="Helical" evidence="1">
    <location>
        <begin position="44"/>
        <end position="66"/>
    </location>
</feature>
<dbReference type="EMBL" id="JBHRTK010000024">
    <property type="protein sequence ID" value="MFC3208496.1"/>
    <property type="molecule type" value="Genomic_DNA"/>
</dbReference>
<organism evidence="2 3">
    <name type="scientific">Aquamicrobium soli</name>
    <dbReference type="NCBI Taxonomy" id="1811518"/>
    <lineage>
        <taxon>Bacteria</taxon>
        <taxon>Pseudomonadati</taxon>
        <taxon>Pseudomonadota</taxon>
        <taxon>Alphaproteobacteria</taxon>
        <taxon>Hyphomicrobiales</taxon>
        <taxon>Phyllobacteriaceae</taxon>
        <taxon>Aquamicrobium</taxon>
    </lineage>
</organism>
<keyword evidence="3" id="KW-1185">Reference proteome</keyword>
<sequence>MDQDTPQHEKIRFRRDEIADLGALPSACRVPPLGQAAIGRTMRVFGRLGVGLALFALLLVAAVYAFNWSGIGAGRLRAEAEKAIEALAGVNVDVAIGATAITLDGSSFLALRADNVSVKSADGQPMLDAGRLRFGVRLFPLLGGQVRLTSVRISDARIVADALPVTGGGDWAAGLRNEQGLLDPDKLSAAVFSATHQALDAVRRDSIREIGLANVDFVLPSSGPVGLVRIAKAMVRQSGSGQMRLSSQAAIDGRLLTLTGSAVRDDVNRRITDLEVDAALQPAVGQAAAAPPPDGDSKLGPLALHLSGAEGGADSPARLAASLSLADFVLGFGSRGPLAGALALDATLVTGANKVSVDHLRLAAGRSSFDFQGSIGPSPPTGAAGEKPTYRYDFVSNDSTLAPVDSPEPAMPLIARIAGVFNAQDGRLDADTIAVKAGPRGEVLGKAALDFVGTRPPGISLALNVHDMAVSHVKQLWPWFTGSRAREWVLSNVFGGRVADANLQFQVAPARLGNGVPLSGNEVFGRFQLVGSRFDTAGHIPPVRDANGVVKFRGDDVAISLSSGTVYMPSGRTVAASNGTLSIPDAGHRPVIGRLDLDVAGEAPAIVELASYEPINAMRHVGLLPEDISGVVTGNVKADIPLQSGIDTKDLGWLVALDYRKLALAKPFDGQVVAGADGSITVDPQKAVIDAHALLNGMPAEVDMVEPLAPEGPPRSRKVALVLDDKVREAFMPGLSTLLGGTVKVSLDRNGDGGQAVTADLTNARLNIPWVGWSKGPGIPASVAFTMARTDNTTTLSDFELDGKSFALKGTVGLSGGDLASARFSKVVLNRGDNVSVSVRKTTKGYAVDVTGEALDARALVKQFTSDGGKAGKAGGSQSVSVHADVKTLTGFHGEKLSDLKLDYSAAGSRLSGLRLSATSGSGGAITVTDTGDGDGRALAMKSADAGAMLRFLDIYEHMQGGGISLTLNGGATGPMTGTVVARDFLIVDEPKLASIVSTTPAGGNRSLNQAVRGNIDTSQVKFERGAAQIEKGNGYLRLSNGVLRGPLIGTTFQGTLYDQDNNMDMTGTFMPAYGLNRIFGELPVIGALLGNGRDRGLIGVTYRLRGGAGEPNLEINPLSVIAPGIFRSIFEYR</sequence>